<feature type="domain" description="Major facilitator superfamily (MFS) profile" evidence="8">
    <location>
        <begin position="1"/>
        <end position="167"/>
    </location>
</feature>
<dbReference type="AlphaFoldDB" id="A0A916K1A5"/>
<dbReference type="InterPro" id="IPR011701">
    <property type="entry name" value="MFS"/>
</dbReference>
<evidence type="ECO:0000256" key="1">
    <source>
        <dbReference type="ARBA" id="ARBA00004651"/>
    </source>
</evidence>
<gene>
    <name evidence="9" type="ORF">PAESOLCIP111_02740</name>
</gene>
<evidence type="ECO:0000313" key="10">
    <source>
        <dbReference type="Proteomes" id="UP000693672"/>
    </source>
</evidence>
<sequence length="167" mass="18296">MTVTLSQYVEQNVAKGATLFALLMSLNAVVVVLLQAPISRWADGRTPIVAIVTGNLMFALGDIGYALSHSWTAFMVSMFLFTLGEMLNYPAANVLIDRLAPDGMRGTYFGAQSFSNIGHFIGPLLGGYLLSNWGGSRLFLLLAVVTVFGSYFYWRGCRLNKIVRKSL</sequence>
<evidence type="ECO:0000256" key="7">
    <source>
        <dbReference type="SAM" id="Phobius"/>
    </source>
</evidence>
<organism evidence="9 10">
    <name type="scientific">Paenibacillus solanacearum</name>
    <dbReference type="NCBI Taxonomy" id="2048548"/>
    <lineage>
        <taxon>Bacteria</taxon>
        <taxon>Bacillati</taxon>
        <taxon>Bacillota</taxon>
        <taxon>Bacilli</taxon>
        <taxon>Bacillales</taxon>
        <taxon>Paenibacillaceae</taxon>
        <taxon>Paenibacillus</taxon>
    </lineage>
</organism>
<evidence type="ECO:0000256" key="4">
    <source>
        <dbReference type="ARBA" id="ARBA00022692"/>
    </source>
</evidence>
<comment type="caution">
    <text evidence="9">The sequence shown here is derived from an EMBL/GenBank/DDBJ whole genome shotgun (WGS) entry which is preliminary data.</text>
</comment>
<evidence type="ECO:0000256" key="3">
    <source>
        <dbReference type="ARBA" id="ARBA00022475"/>
    </source>
</evidence>
<reference evidence="9" key="1">
    <citation type="submission" date="2021-06" db="EMBL/GenBank/DDBJ databases">
        <authorList>
            <person name="Criscuolo A."/>
        </authorList>
    </citation>
    <scope>NUCLEOTIDE SEQUENCE</scope>
    <source>
        <strain evidence="9">CIP111600</strain>
    </source>
</reference>
<keyword evidence="2" id="KW-0813">Transport</keyword>
<keyword evidence="5 7" id="KW-1133">Transmembrane helix</keyword>
<proteinExistence type="predicted"/>
<dbReference type="GO" id="GO:0022857">
    <property type="term" value="F:transmembrane transporter activity"/>
    <property type="evidence" value="ECO:0007669"/>
    <property type="project" value="InterPro"/>
</dbReference>
<keyword evidence="10" id="KW-1185">Reference proteome</keyword>
<protein>
    <recommendedName>
        <fullName evidence="8">Major facilitator superfamily (MFS) profile domain-containing protein</fullName>
    </recommendedName>
</protein>
<comment type="subcellular location">
    <subcellularLocation>
        <location evidence="1">Cell membrane</location>
        <topology evidence="1">Multi-pass membrane protein</topology>
    </subcellularLocation>
</comment>
<accession>A0A916K1A5</accession>
<feature type="transmembrane region" description="Helical" evidence="7">
    <location>
        <begin position="136"/>
        <end position="154"/>
    </location>
</feature>
<feature type="transmembrane region" description="Helical" evidence="7">
    <location>
        <begin position="16"/>
        <end position="36"/>
    </location>
</feature>
<evidence type="ECO:0000256" key="6">
    <source>
        <dbReference type="ARBA" id="ARBA00023136"/>
    </source>
</evidence>
<feature type="transmembrane region" description="Helical" evidence="7">
    <location>
        <begin position="73"/>
        <end position="96"/>
    </location>
</feature>
<dbReference type="PROSITE" id="PS50850">
    <property type="entry name" value="MFS"/>
    <property type="match status" value="1"/>
</dbReference>
<evidence type="ECO:0000259" key="8">
    <source>
        <dbReference type="PROSITE" id="PS50850"/>
    </source>
</evidence>
<dbReference type="GO" id="GO:0005886">
    <property type="term" value="C:plasma membrane"/>
    <property type="evidence" value="ECO:0007669"/>
    <property type="project" value="UniProtKB-SubCell"/>
</dbReference>
<feature type="transmembrane region" description="Helical" evidence="7">
    <location>
        <begin position="48"/>
        <end position="67"/>
    </location>
</feature>
<name>A0A916K1A5_9BACL</name>
<keyword evidence="6 7" id="KW-0472">Membrane</keyword>
<dbReference type="PANTHER" id="PTHR43414:SF1">
    <property type="entry name" value="PEPTIDE PERMEASE"/>
    <property type="match status" value="1"/>
</dbReference>
<dbReference type="Proteomes" id="UP000693672">
    <property type="component" value="Unassembled WGS sequence"/>
</dbReference>
<keyword evidence="3" id="KW-1003">Cell membrane</keyword>
<evidence type="ECO:0000256" key="2">
    <source>
        <dbReference type="ARBA" id="ARBA00022448"/>
    </source>
</evidence>
<dbReference type="Pfam" id="PF07690">
    <property type="entry name" value="MFS_1"/>
    <property type="match status" value="1"/>
</dbReference>
<dbReference type="InterPro" id="IPR020846">
    <property type="entry name" value="MFS_dom"/>
</dbReference>
<keyword evidence="4 7" id="KW-0812">Transmembrane</keyword>
<dbReference type="PANTHER" id="PTHR43414">
    <property type="entry name" value="MULTIDRUG RESISTANCE PROTEIN MDTG"/>
    <property type="match status" value="1"/>
</dbReference>
<evidence type="ECO:0000313" key="9">
    <source>
        <dbReference type="EMBL" id="CAG7625571.1"/>
    </source>
</evidence>
<evidence type="ECO:0000256" key="5">
    <source>
        <dbReference type="ARBA" id="ARBA00022989"/>
    </source>
</evidence>
<dbReference type="EMBL" id="CAJVAS010000010">
    <property type="protein sequence ID" value="CAG7625571.1"/>
    <property type="molecule type" value="Genomic_DNA"/>
</dbReference>